<dbReference type="EMBL" id="CP115149">
    <property type="protein sequence ID" value="WBL35636.1"/>
    <property type="molecule type" value="Genomic_DNA"/>
</dbReference>
<evidence type="ECO:0000313" key="4">
    <source>
        <dbReference type="Proteomes" id="UP001212803"/>
    </source>
</evidence>
<sequence>MSTERPRRRRRVDAPASSLPRPAAAPAGVAAPAARRPQPHHPQPRAHHVTRDYSYVRRDLLGILVVGLISLGFIGVMSFVVQ</sequence>
<keyword evidence="4" id="KW-1185">Reference proteome</keyword>
<feature type="transmembrane region" description="Helical" evidence="2">
    <location>
        <begin position="60"/>
        <end position="81"/>
    </location>
</feature>
<dbReference type="Proteomes" id="UP001212803">
    <property type="component" value="Chromosome"/>
</dbReference>
<keyword evidence="2" id="KW-1133">Transmembrane helix</keyword>
<evidence type="ECO:0000256" key="2">
    <source>
        <dbReference type="SAM" id="Phobius"/>
    </source>
</evidence>
<feature type="compositionally biased region" description="Basic residues" evidence="1">
    <location>
        <begin position="1"/>
        <end position="11"/>
    </location>
</feature>
<feature type="compositionally biased region" description="Basic residues" evidence="1">
    <location>
        <begin position="37"/>
        <end position="48"/>
    </location>
</feature>
<proteinExistence type="predicted"/>
<keyword evidence="2" id="KW-0472">Membrane</keyword>
<organism evidence="3 4">
    <name type="scientific">Tepidiforma flava</name>
    <dbReference type="NCBI Taxonomy" id="3004094"/>
    <lineage>
        <taxon>Bacteria</taxon>
        <taxon>Bacillati</taxon>
        <taxon>Chloroflexota</taxon>
        <taxon>Tepidiformia</taxon>
        <taxon>Tepidiformales</taxon>
        <taxon>Tepidiformaceae</taxon>
        <taxon>Tepidiforma</taxon>
    </lineage>
</organism>
<evidence type="ECO:0000256" key="1">
    <source>
        <dbReference type="SAM" id="MobiDB-lite"/>
    </source>
</evidence>
<gene>
    <name evidence="3" type="ORF">O0235_12760</name>
</gene>
<name>A0ABY7M784_9CHLR</name>
<accession>A0ABY7M784</accession>
<protein>
    <submittedName>
        <fullName evidence="3">Uncharacterized protein</fullName>
    </submittedName>
</protein>
<feature type="region of interest" description="Disordered" evidence="1">
    <location>
        <begin position="1"/>
        <end position="50"/>
    </location>
</feature>
<keyword evidence="2" id="KW-0812">Transmembrane</keyword>
<evidence type="ECO:0000313" key="3">
    <source>
        <dbReference type="EMBL" id="WBL35636.1"/>
    </source>
</evidence>
<reference evidence="3 4" key="1">
    <citation type="journal article" date="2023" name="ISME J.">
        <title>Thermophilic Dehalococcoidia with unusual traits shed light on an unexpected past.</title>
        <authorList>
            <person name="Palmer M."/>
            <person name="Covington J.K."/>
            <person name="Zhou E.M."/>
            <person name="Thomas S.C."/>
            <person name="Habib N."/>
            <person name="Seymour C.O."/>
            <person name="Lai D."/>
            <person name="Johnston J."/>
            <person name="Hashimi A."/>
            <person name="Jiao J.Y."/>
            <person name="Muok A.R."/>
            <person name="Liu L."/>
            <person name="Xian W.D."/>
            <person name="Zhi X.Y."/>
            <person name="Li M.M."/>
            <person name="Silva L.P."/>
            <person name="Bowen B.P."/>
            <person name="Louie K."/>
            <person name="Briegel A."/>
            <person name="Pett-Ridge J."/>
            <person name="Weber P.K."/>
            <person name="Tocheva E.I."/>
            <person name="Woyke T."/>
            <person name="Northen T.R."/>
            <person name="Mayali X."/>
            <person name="Li W.J."/>
            <person name="Hedlund B.P."/>
        </authorList>
    </citation>
    <scope>NUCLEOTIDE SEQUENCE [LARGE SCALE GENOMIC DNA]</scope>
    <source>
        <strain evidence="3 4">YIM 72310</strain>
    </source>
</reference>
<feature type="compositionally biased region" description="Low complexity" evidence="1">
    <location>
        <begin position="14"/>
        <end position="36"/>
    </location>
</feature>
<dbReference type="RefSeq" id="WP_270056161.1">
    <property type="nucleotide sequence ID" value="NZ_CP115149.1"/>
</dbReference>